<dbReference type="CDD" id="cd14966">
    <property type="entry name" value="7tmD_STE3"/>
    <property type="match status" value="1"/>
</dbReference>
<dbReference type="GO" id="GO:0004934">
    <property type="term" value="F:mating-type alpha-factor pheromone receptor activity"/>
    <property type="evidence" value="ECO:0007669"/>
    <property type="project" value="InterPro"/>
</dbReference>
<dbReference type="EMBL" id="GL377311">
    <property type="protein sequence ID" value="EFI93070.1"/>
    <property type="molecule type" value="Genomic_DNA"/>
</dbReference>
<evidence type="ECO:0000256" key="4">
    <source>
        <dbReference type="ARBA" id="ARBA00022692"/>
    </source>
</evidence>
<evidence type="ECO:0000313" key="12">
    <source>
        <dbReference type="EMBL" id="EFI93070.1"/>
    </source>
</evidence>
<evidence type="ECO:0000313" key="13">
    <source>
        <dbReference type="Proteomes" id="UP000007431"/>
    </source>
</evidence>
<feature type="transmembrane region" description="Helical" evidence="11">
    <location>
        <begin position="37"/>
        <end position="57"/>
    </location>
</feature>
<comment type="similarity">
    <text evidence="2">Belongs to the G-protein coupled receptor 4 family.</text>
</comment>
<dbReference type="Proteomes" id="UP000007431">
    <property type="component" value="Unassembled WGS sequence"/>
</dbReference>
<evidence type="ECO:0000256" key="11">
    <source>
        <dbReference type="SAM" id="Phobius"/>
    </source>
</evidence>
<evidence type="ECO:0000256" key="7">
    <source>
        <dbReference type="ARBA" id="ARBA00023136"/>
    </source>
</evidence>
<evidence type="ECO:0000256" key="2">
    <source>
        <dbReference type="ARBA" id="ARBA00011085"/>
    </source>
</evidence>
<dbReference type="InterPro" id="IPR001499">
    <property type="entry name" value="GPCR_STE3"/>
</dbReference>
<keyword evidence="5 11" id="KW-1133">Transmembrane helix</keyword>
<feature type="transmembrane region" description="Helical" evidence="11">
    <location>
        <begin position="153"/>
        <end position="183"/>
    </location>
</feature>
<comment type="subcellular location">
    <subcellularLocation>
        <location evidence="1">Membrane</location>
        <topology evidence="1">Multi-pass membrane protein</topology>
    </subcellularLocation>
</comment>
<protein>
    <submittedName>
        <fullName evidence="12">Uncharacterized protein</fullName>
    </submittedName>
</protein>
<dbReference type="PRINTS" id="PR00899">
    <property type="entry name" value="GPCRSTE3"/>
</dbReference>
<feature type="region of interest" description="Disordered" evidence="10">
    <location>
        <begin position="459"/>
        <end position="482"/>
    </location>
</feature>
<evidence type="ECO:0000256" key="1">
    <source>
        <dbReference type="ARBA" id="ARBA00004141"/>
    </source>
</evidence>
<feature type="compositionally biased region" description="Polar residues" evidence="10">
    <location>
        <begin position="406"/>
        <end position="423"/>
    </location>
</feature>
<keyword evidence="3" id="KW-0589">Pheromone response</keyword>
<dbReference type="OrthoDB" id="2874149at2759"/>
<keyword evidence="6" id="KW-0297">G-protein coupled receptor</keyword>
<dbReference type="PANTHER" id="PTHR28097">
    <property type="entry name" value="PHEROMONE A FACTOR RECEPTOR"/>
    <property type="match status" value="1"/>
</dbReference>
<keyword evidence="4 11" id="KW-0812">Transmembrane</keyword>
<proteinExistence type="inferred from homology"/>
<gene>
    <name evidence="12" type="ORF">SCHCODRAFT_258344</name>
</gene>
<dbReference type="STRING" id="578458.D8QF53"/>
<name>D8QF53_SCHCM</name>
<evidence type="ECO:0000256" key="8">
    <source>
        <dbReference type="ARBA" id="ARBA00023170"/>
    </source>
</evidence>
<organism evidence="13">
    <name type="scientific">Schizophyllum commune (strain H4-8 / FGSC 9210)</name>
    <name type="common">Split gill fungus</name>
    <dbReference type="NCBI Taxonomy" id="578458"/>
    <lineage>
        <taxon>Eukaryota</taxon>
        <taxon>Fungi</taxon>
        <taxon>Dikarya</taxon>
        <taxon>Basidiomycota</taxon>
        <taxon>Agaricomycotina</taxon>
        <taxon>Agaricomycetes</taxon>
        <taxon>Agaricomycetidae</taxon>
        <taxon>Agaricales</taxon>
        <taxon>Schizophyllaceae</taxon>
        <taxon>Schizophyllum</taxon>
    </lineage>
</organism>
<dbReference type="PRINTS" id="PR00901">
    <property type="entry name" value="PHEROMONEBAR"/>
</dbReference>
<evidence type="ECO:0000256" key="5">
    <source>
        <dbReference type="ARBA" id="ARBA00022989"/>
    </source>
</evidence>
<dbReference type="HOGENOM" id="CLU_027592_0_2_1"/>
<dbReference type="VEuPathDB" id="FungiDB:SCHCODRAFT_0258344"/>
<dbReference type="Pfam" id="PF02076">
    <property type="entry name" value="STE3"/>
    <property type="match status" value="1"/>
</dbReference>
<dbReference type="AlphaFoldDB" id="D8QF53"/>
<dbReference type="GO" id="GO:0000750">
    <property type="term" value="P:pheromone-dependent signal transduction involved in conjugation with cellular fusion"/>
    <property type="evidence" value="ECO:0007669"/>
    <property type="project" value="TreeGrafter"/>
</dbReference>
<dbReference type="InterPro" id="IPR000481">
    <property type="entry name" value="GPCR_Pheromne_B_alpha_rcpt"/>
</dbReference>
<feature type="transmembrane region" description="Helical" evidence="11">
    <location>
        <begin position="112"/>
        <end position="133"/>
    </location>
</feature>
<dbReference type="OMA" id="RWIQVTC"/>
<feature type="transmembrane region" description="Helical" evidence="11">
    <location>
        <begin position="6"/>
        <end position="25"/>
    </location>
</feature>
<feature type="transmembrane region" description="Helical" evidence="11">
    <location>
        <begin position="69"/>
        <end position="89"/>
    </location>
</feature>
<dbReference type="InParanoid" id="D8QF53"/>
<feature type="region of interest" description="Disordered" evidence="10">
    <location>
        <begin position="398"/>
        <end position="436"/>
    </location>
</feature>
<keyword evidence="13" id="KW-1185">Reference proteome</keyword>
<evidence type="ECO:0000256" key="6">
    <source>
        <dbReference type="ARBA" id="ARBA00023040"/>
    </source>
</evidence>
<keyword evidence="8" id="KW-0675">Receptor</keyword>
<evidence type="ECO:0000256" key="3">
    <source>
        <dbReference type="ARBA" id="ARBA00022507"/>
    </source>
</evidence>
<dbReference type="GO" id="GO:0005886">
    <property type="term" value="C:plasma membrane"/>
    <property type="evidence" value="ECO:0007669"/>
    <property type="project" value="TreeGrafter"/>
</dbReference>
<dbReference type="eggNOG" id="ENOG502S44N">
    <property type="taxonomic scope" value="Eukaryota"/>
</dbReference>
<dbReference type="GeneID" id="9591744"/>
<sequence>MSYPNWVFSMFMVFGIIMTLLPLPWHLEAWNTGTCLYMLWVAVACLCQLVNSIVWSGNAIDWAPVWCDISARVIIGTSVAIPAASLVINRRLYYIATVRTVTKSKPERRREVMMDLLIGMGLPVLVMILQYIPQGHRYDIYEDIGCYPATYNTWVAIVCVTGWPIAIGCVSAIYCMLSIYNFNKRRRHFNEYLAAHSNLTANRYFRLMCLAAIEICLTIPIGSFGLYLNTQFSEMQPWISWEDTHLNFSHVNQIPAVLWKGVPVTYRALELTRWFIFVCAFIFFVFFGFAQEARKNYRRALFKLCKRTGYVPRFLACESETWSPSASPKYSGTGPSMPVYANNRKQSSTRVSTLFSDLSADELSSYHSSHDEKHAAGGRLSYGQLSLGDVGGILSDAKGDEEKCDSPTTTSAGCSTNASSTTIAHGPARPPSLAVPDRARLRPHDMRIEISSIRSSTYDISRPATPESYATAAEAHRGGDAV</sequence>
<keyword evidence="7 11" id="KW-0472">Membrane</keyword>
<feature type="transmembrane region" description="Helical" evidence="11">
    <location>
        <begin position="204"/>
        <end position="228"/>
    </location>
</feature>
<keyword evidence="9" id="KW-0807">Transducer</keyword>
<dbReference type="PANTHER" id="PTHR28097:SF1">
    <property type="entry name" value="PHEROMONE A FACTOR RECEPTOR"/>
    <property type="match status" value="1"/>
</dbReference>
<dbReference type="KEGG" id="scm:SCHCO_0258344"/>
<feature type="transmembrane region" description="Helical" evidence="11">
    <location>
        <begin position="271"/>
        <end position="290"/>
    </location>
</feature>
<evidence type="ECO:0000256" key="9">
    <source>
        <dbReference type="ARBA" id="ARBA00023224"/>
    </source>
</evidence>
<evidence type="ECO:0000256" key="10">
    <source>
        <dbReference type="SAM" id="MobiDB-lite"/>
    </source>
</evidence>
<reference evidence="12 13" key="1">
    <citation type="journal article" date="2010" name="Nat. Biotechnol.">
        <title>Genome sequence of the model mushroom Schizophyllum commune.</title>
        <authorList>
            <person name="Ohm R.A."/>
            <person name="de Jong J.F."/>
            <person name="Lugones L.G."/>
            <person name="Aerts A."/>
            <person name="Kothe E."/>
            <person name="Stajich J.E."/>
            <person name="de Vries R.P."/>
            <person name="Record E."/>
            <person name="Levasseur A."/>
            <person name="Baker S.E."/>
            <person name="Bartholomew K.A."/>
            <person name="Coutinho P.M."/>
            <person name="Erdmann S."/>
            <person name="Fowler T.J."/>
            <person name="Gathman A.C."/>
            <person name="Lombard V."/>
            <person name="Henrissat B."/>
            <person name="Knabe N."/>
            <person name="Kuees U."/>
            <person name="Lilly W.W."/>
            <person name="Lindquist E."/>
            <person name="Lucas S."/>
            <person name="Magnuson J.K."/>
            <person name="Piumi F."/>
            <person name="Raudaskoski M."/>
            <person name="Salamov A."/>
            <person name="Schmutz J."/>
            <person name="Schwarze F.W.M.R."/>
            <person name="vanKuyk P.A."/>
            <person name="Horton J.S."/>
            <person name="Grigoriev I.V."/>
            <person name="Woesten H.A.B."/>
        </authorList>
    </citation>
    <scope>NUCLEOTIDE SEQUENCE [LARGE SCALE GENOMIC DNA]</scope>
    <source>
        <strain evidence="13">H4-8 / FGSC 9210</strain>
    </source>
</reference>
<accession>D8QF53</accession>